<reference evidence="3" key="1">
    <citation type="submission" date="2022-11" db="EMBL/GenBank/DDBJ databases">
        <title>Centuries of genome instability and evolution in soft-shell clam transmissible cancer (bioRxiv).</title>
        <authorList>
            <person name="Hart S.F.M."/>
            <person name="Yonemitsu M.A."/>
            <person name="Giersch R.M."/>
            <person name="Beal B.F."/>
            <person name="Arriagada G."/>
            <person name="Davis B.W."/>
            <person name="Ostrander E.A."/>
            <person name="Goff S.P."/>
            <person name="Metzger M.J."/>
        </authorList>
    </citation>
    <scope>NUCLEOTIDE SEQUENCE</scope>
    <source>
        <strain evidence="3">MELC-2E11</strain>
        <tissue evidence="3">Siphon/mantle</tissue>
    </source>
</reference>
<dbReference type="Proteomes" id="UP001164746">
    <property type="component" value="Chromosome 1"/>
</dbReference>
<dbReference type="InterPro" id="IPR052213">
    <property type="entry name" value="PAR3"/>
</dbReference>
<feature type="region of interest" description="Disordered" evidence="1">
    <location>
        <begin position="15"/>
        <end position="52"/>
    </location>
</feature>
<dbReference type="SMART" id="SM00228">
    <property type="entry name" value="PDZ"/>
    <property type="match status" value="1"/>
</dbReference>
<keyword evidence="4" id="KW-1185">Reference proteome</keyword>
<gene>
    <name evidence="3" type="ORF">MAR_006448</name>
</gene>
<dbReference type="Pfam" id="PF00595">
    <property type="entry name" value="PDZ"/>
    <property type="match status" value="1"/>
</dbReference>
<dbReference type="PROSITE" id="PS50106">
    <property type="entry name" value="PDZ"/>
    <property type="match status" value="1"/>
</dbReference>
<dbReference type="InterPro" id="IPR036034">
    <property type="entry name" value="PDZ_sf"/>
</dbReference>
<evidence type="ECO:0000313" key="4">
    <source>
        <dbReference type="Proteomes" id="UP001164746"/>
    </source>
</evidence>
<feature type="region of interest" description="Disordered" evidence="1">
    <location>
        <begin position="250"/>
        <end position="307"/>
    </location>
</feature>
<dbReference type="EMBL" id="CP111012">
    <property type="protein sequence ID" value="WAQ93977.1"/>
    <property type="molecule type" value="Genomic_DNA"/>
</dbReference>
<feature type="compositionally biased region" description="Low complexity" evidence="1">
    <location>
        <begin position="552"/>
        <end position="561"/>
    </location>
</feature>
<feature type="compositionally biased region" description="Basic and acidic residues" evidence="1">
    <location>
        <begin position="92"/>
        <end position="101"/>
    </location>
</feature>
<feature type="compositionally biased region" description="Basic and acidic residues" evidence="1">
    <location>
        <begin position="497"/>
        <end position="510"/>
    </location>
</feature>
<feature type="domain" description="PDZ" evidence="2">
    <location>
        <begin position="151"/>
        <end position="228"/>
    </location>
</feature>
<feature type="compositionally biased region" description="Acidic residues" evidence="1">
    <location>
        <begin position="79"/>
        <end position="91"/>
    </location>
</feature>
<accession>A0ABY7DB20</accession>
<feature type="region of interest" description="Disordered" evidence="1">
    <location>
        <begin position="619"/>
        <end position="660"/>
    </location>
</feature>
<organism evidence="3 4">
    <name type="scientific">Mya arenaria</name>
    <name type="common">Soft-shell clam</name>
    <dbReference type="NCBI Taxonomy" id="6604"/>
    <lineage>
        <taxon>Eukaryota</taxon>
        <taxon>Metazoa</taxon>
        <taxon>Spiralia</taxon>
        <taxon>Lophotrochozoa</taxon>
        <taxon>Mollusca</taxon>
        <taxon>Bivalvia</taxon>
        <taxon>Autobranchia</taxon>
        <taxon>Heteroconchia</taxon>
        <taxon>Euheterodonta</taxon>
        <taxon>Imparidentia</taxon>
        <taxon>Neoheterodontei</taxon>
        <taxon>Myida</taxon>
        <taxon>Myoidea</taxon>
        <taxon>Myidae</taxon>
        <taxon>Mya</taxon>
    </lineage>
</organism>
<dbReference type="PANTHER" id="PTHR16484:SF17">
    <property type="entry name" value="BAZOOKA, ISOFORM B"/>
    <property type="match status" value="1"/>
</dbReference>
<protein>
    <submittedName>
        <fullName evidence="3">PARD3-like protein</fullName>
    </submittedName>
</protein>
<feature type="compositionally biased region" description="Basic and acidic residues" evidence="1">
    <location>
        <begin position="569"/>
        <end position="587"/>
    </location>
</feature>
<dbReference type="CDD" id="cd23059">
    <property type="entry name" value="PDZ3_Par3-like"/>
    <property type="match status" value="1"/>
</dbReference>
<feature type="compositionally biased region" description="Polar residues" evidence="1">
    <location>
        <begin position="447"/>
        <end position="468"/>
    </location>
</feature>
<feature type="region of interest" description="Disordered" evidence="1">
    <location>
        <begin position="672"/>
        <end position="695"/>
    </location>
</feature>
<feature type="compositionally biased region" description="Basic and acidic residues" evidence="1">
    <location>
        <begin position="397"/>
        <end position="419"/>
    </location>
</feature>
<feature type="compositionally biased region" description="Basic and acidic residues" evidence="1">
    <location>
        <begin position="329"/>
        <end position="342"/>
    </location>
</feature>
<feature type="region of interest" description="Disordered" evidence="1">
    <location>
        <begin position="328"/>
        <end position="596"/>
    </location>
</feature>
<evidence type="ECO:0000256" key="1">
    <source>
        <dbReference type="SAM" id="MobiDB-lite"/>
    </source>
</evidence>
<feature type="region of interest" description="Disordered" evidence="1">
    <location>
        <begin position="118"/>
        <end position="139"/>
    </location>
</feature>
<sequence>MRVYLERTKDTVLLSKVKTERQGPIGSATSPEHDSAKLSTPAGPVNHVEMTGKNQGEAVSLLRNTLLGSTVEIVVSRQEDEDDEEQEEEQDERFKMPRPLHDSNLSDLDQHLHDLDLQSHHDGDDLFQPPEKSGNEDTEAVAKNKELLEFNIPLNDTGSAGLGVSVKGKTLTTEEGTRDLGIFVKAVINGGAASKDGRLQVNDQLLQVNAFPLLDRSNTEAMDLLRNAMQLDGAIPGTINIRVARRVGAPSPSPFTSPGGEEVEWGVSSGKELNNNDSLDNGDHVTDFGRRSPSKAANGDLFSNFKTPNHFLDRVMQGNGLRNESYTRATHDSYVEEPEPVRPRPHSTLGIERSSPTSSASSEEGNPEPAWLKGPDWTRHPSQTSDDSGLTPVADGFSRDGFGRQSMSEKRKGHMDPRSSEIYQKVRGLKDLNKANIRGPGPPSNLKRFSSLENLSTMPAENDASISASFEDEDDDDTNALPRMARRRGGNESFRAAVDRSYDPVPRLDMDPVEEEGSDGADPIVPTGRSEVAEEGEGKKKGKKNKDNRKSGGLLKGFFKFGGHKGRKTPVEEVNKGPRQETPRPPEPHNMGHSAPVIMGRNRMEGESHDHFRHVEAEQEKWRQAQMEHDSPFPYNMPPPESHNMGLSAPVTSDLHRDDTPLSRAEKIQQLRADHQRRHMERHGQYPHEDQEEEYERIIQEQEKQRHINFIIVCFTNCRSKS</sequence>
<feature type="compositionally biased region" description="Basic and acidic residues" evidence="1">
    <location>
        <begin position="619"/>
        <end position="631"/>
    </location>
</feature>
<dbReference type="SUPFAM" id="SSF50156">
    <property type="entry name" value="PDZ domain-like"/>
    <property type="match status" value="1"/>
</dbReference>
<dbReference type="InterPro" id="IPR001478">
    <property type="entry name" value="PDZ"/>
</dbReference>
<feature type="compositionally biased region" description="Basic and acidic residues" evidence="1">
    <location>
        <begin position="281"/>
        <end position="290"/>
    </location>
</feature>
<proteinExistence type="predicted"/>
<dbReference type="Gene3D" id="2.30.42.10">
    <property type="match status" value="1"/>
</dbReference>
<name>A0ABY7DB20_MYAAR</name>
<evidence type="ECO:0000259" key="2">
    <source>
        <dbReference type="PROSITE" id="PS50106"/>
    </source>
</evidence>
<feature type="region of interest" description="Disordered" evidence="1">
    <location>
        <begin position="73"/>
        <end position="106"/>
    </location>
</feature>
<dbReference type="PANTHER" id="PTHR16484">
    <property type="entry name" value="PARTITIONING DEFECTIVE 3 RELATED"/>
    <property type="match status" value="1"/>
</dbReference>
<evidence type="ECO:0000313" key="3">
    <source>
        <dbReference type="EMBL" id="WAQ93977.1"/>
    </source>
</evidence>